<feature type="domain" description="HTH marR-type" evidence="6">
    <location>
        <begin position="13"/>
        <end position="147"/>
    </location>
</feature>
<evidence type="ECO:0000256" key="5">
    <source>
        <dbReference type="ARBA" id="ARBA00023163"/>
    </source>
</evidence>
<sequence length="155" mass="17799">MGKVNEYPQLQLDNMLCFSIYASSREITKMYQPYLEQLGVTYSQYLVLIVLWEQDERTVKELGEELFLDSGTLTPLLKRLEAAGLVERNRSTEDERKVFISLTKKGRALQDQAAHIPECMARDLRMDVPEFVELLGRFQNLLARAHDVNVSSSGK</sequence>
<keyword evidence="3" id="KW-0805">Transcription regulation</keyword>
<keyword evidence="5" id="KW-0804">Transcription</keyword>
<comment type="subcellular location">
    <subcellularLocation>
        <location evidence="1">Cytoplasm</location>
    </subcellularLocation>
</comment>
<dbReference type="CDD" id="cd00090">
    <property type="entry name" value="HTH_ARSR"/>
    <property type="match status" value="1"/>
</dbReference>
<dbReference type="HOGENOM" id="CLU_083287_3_0_9"/>
<dbReference type="InterPro" id="IPR036388">
    <property type="entry name" value="WH-like_DNA-bd_sf"/>
</dbReference>
<keyword evidence="2" id="KW-0963">Cytoplasm</keyword>
<dbReference type="InterPro" id="IPR036390">
    <property type="entry name" value="WH_DNA-bd_sf"/>
</dbReference>
<proteinExistence type="predicted"/>
<evidence type="ECO:0000313" key="7">
    <source>
        <dbReference type="EMBL" id="EXG83150.1"/>
    </source>
</evidence>
<dbReference type="Proteomes" id="UP000053380">
    <property type="component" value="Unassembled WGS sequence"/>
</dbReference>
<dbReference type="InterPro" id="IPR011991">
    <property type="entry name" value="ArsR-like_HTH"/>
</dbReference>
<organism evidence="7 8">
    <name type="scientific">Saccharibacillus sacchari DSM 19268</name>
    <dbReference type="NCBI Taxonomy" id="915437"/>
    <lineage>
        <taxon>Bacteria</taxon>
        <taxon>Bacillati</taxon>
        <taxon>Bacillota</taxon>
        <taxon>Bacilli</taxon>
        <taxon>Bacillales</taxon>
        <taxon>Paenibacillaceae</taxon>
        <taxon>Saccharibacillus</taxon>
    </lineage>
</organism>
<evidence type="ECO:0000256" key="2">
    <source>
        <dbReference type="ARBA" id="ARBA00022490"/>
    </source>
</evidence>
<dbReference type="EMBL" id="JFBU01000001">
    <property type="protein sequence ID" value="EXG83150.1"/>
    <property type="molecule type" value="Genomic_DNA"/>
</dbReference>
<dbReference type="Pfam" id="PF22381">
    <property type="entry name" value="Staph_reg_Sar_Rot"/>
    <property type="match status" value="1"/>
</dbReference>
<dbReference type="PANTHER" id="PTHR33164:SF5">
    <property type="entry name" value="ORGANIC HYDROPEROXIDE RESISTANCE TRANSCRIPTIONAL REGULATOR"/>
    <property type="match status" value="1"/>
</dbReference>
<dbReference type="GO" id="GO:0006950">
    <property type="term" value="P:response to stress"/>
    <property type="evidence" value="ECO:0007669"/>
    <property type="project" value="TreeGrafter"/>
</dbReference>
<dbReference type="SUPFAM" id="SSF46785">
    <property type="entry name" value="Winged helix' DNA-binding domain"/>
    <property type="match status" value="1"/>
</dbReference>
<reference evidence="7 8" key="1">
    <citation type="submission" date="2013-07" db="EMBL/GenBank/DDBJ databases">
        <authorList>
            <consortium name="DOE Joint Genome Institute"/>
            <person name="Anderson I."/>
            <person name="Huntemann M."/>
            <person name="Han J."/>
            <person name="Chen A."/>
            <person name="Kyrpides N."/>
            <person name="Mavromatis K."/>
            <person name="Markowitz V."/>
            <person name="Palaniappan K."/>
            <person name="Ivanova N."/>
            <person name="Schaumberg A."/>
            <person name="Pati A."/>
            <person name="Liolios K."/>
            <person name="Nordberg H.P."/>
            <person name="Cantor M.N."/>
            <person name="Hua S.X."/>
            <person name="Woyke T."/>
        </authorList>
    </citation>
    <scope>NUCLEOTIDE SEQUENCE [LARGE SCALE GENOMIC DNA]</scope>
    <source>
        <strain evidence="7 8">DSM 19268</strain>
    </source>
</reference>
<dbReference type="FunFam" id="1.10.10.10:FF:000163">
    <property type="entry name" value="MarR family transcriptional regulator"/>
    <property type="match status" value="1"/>
</dbReference>
<evidence type="ECO:0000256" key="4">
    <source>
        <dbReference type="ARBA" id="ARBA00023125"/>
    </source>
</evidence>
<dbReference type="PATRIC" id="fig|915437.3.peg.115"/>
<dbReference type="InterPro" id="IPR055166">
    <property type="entry name" value="Transc_reg_Sar_Rot_HTH"/>
</dbReference>
<dbReference type="AlphaFoldDB" id="A0A010YSI4"/>
<dbReference type="GO" id="GO:0005737">
    <property type="term" value="C:cytoplasm"/>
    <property type="evidence" value="ECO:0007669"/>
    <property type="project" value="UniProtKB-SubCell"/>
</dbReference>
<dbReference type="OrthoDB" id="9806864at2"/>
<evidence type="ECO:0000256" key="3">
    <source>
        <dbReference type="ARBA" id="ARBA00023015"/>
    </source>
</evidence>
<protein>
    <submittedName>
        <fullName evidence="7">Transcriptional regulator</fullName>
    </submittedName>
</protein>
<dbReference type="GO" id="GO:0003700">
    <property type="term" value="F:DNA-binding transcription factor activity"/>
    <property type="evidence" value="ECO:0007669"/>
    <property type="project" value="InterPro"/>
</dbReference>
<keyword evidence="4" id="KW-0238">DNA-binding</keyword>
<dbReference type="RefSeq" id="WP_037282409.1">
    <property type="nucleotide sequence ID" value="NZ_KK073875.1"/>
</dbReference>
<name>A0A010YSI4_9BACL</name>
<evidence type="ECO:0000313" key="8">
    <source>
        <dbReference type="Proteomes" id="UP000053380"/>
    </source>
</evidence>
<dbReference type="PRINTS" id="PR00598">
    <property type="entry name" value="HTHMARR"/>
</dbReference>
<dbReference type="PANTHER" id="PTHR33164">
    <property type="entry name" value="TRANSCRIPTIONAL REGULATOR, MARR FAMILY"/>
    <property type="match status" value="1"/>
</dbReference>
<dbReference type="InterPro" id="IPR039422">
    <property type="entry name" value="MarR/SlyA-like"/>
</dbReference>
<dbReference type="PROSITE" id="PS50995">
    <property type="entry name" value="HTH_MARR_2"/>
    <property type="match status" value="1"/>
</dbReference>
<evidence type="ECO:0000259" key="6">
    <source>
        <dbReference type="PROSITE" id="PS50995"/>
    </source>
</evidence>
<comment type="caution">
    <text evidence="7">The sequence shown here is derived from an EMBL/GenBank/DDBJ whole genome shotgun (WGS) entry which is preliminary data.</text>
</comment>
<dbReference type="InterPro" id="IPR000835">
    <property type="entry name" value="HTH_MarR-typ"/>
</dbReference>
<dbReference type="SMART" id="SM00347">
    <property type="entry name" value="HTH_MARR"/>
    <property type="match status" value="1"/>
</dbReference>
<keyword evidence="8" id="KW-1185">Reference proteome</keyword>
<dbReference type="GO" id="GO:0003677">
    <property type="term" value="F:DNA binding"/>
    <property type="evidence" value="ECO:0007669"/>
    <property type="project" value="UniProtKB-KW"/>
</dbReference>
<gene>
    <name evidence="7" type="ORF">SacsacDRAFT_0115</name>
</gene>
<accession>A0A010YSI4</accession>
<evidence type="ECO:0000256" key="1">
    <source>
        <dbReference type="ARBA" id="ARBA00004496"/>
    </source>
</evidence>
<dbReference type="Gene3D" id="1.10.10.10">
    <property type="entry name" value="Winged helix-like DNA-binding domain superfamily/Winged helix DNA-binding domain"/>
    <property type="match status" value="1"/>
</dbReference>